<evidence type="ECO:0000313" key="3">
    <source>
        <dbReference type="EMBL" id="KAG2556980.1"/>
    </source>
</evidence>
<keyword evidence="2" id="KW-0732">Signal</keyword>
<feature type="compositionally biased region" description="Pro residues" evidence="1">
    <location>
        <begin position="146"/>
        <end position="158"/>
    </location>
</feature>
<evidence type="ECO:0000313" key="4">
    <source>
        <dbReference type="Proteomes" id="UP000823388"/>
    </source>
</evidence>
<dbReference type="EMBL" id="CM029052">
    <property type="protein sequence ID" value="KAG2556980.1"/>
    <property type="molecule type" value="Genomic_DNA"/>
</dbReference>
<dbReference type="AlphaFoldDB" id="A0A8T0P5S3"/>
<keyword evidence="4" id="KW-1185">Reference proteome</keyword>
<feature type="chain" id="PRO_5035896913" evidence="2">
    <location>
        <begin position="19"/>
        <end position="217"/>
    </location>
</feature>
<evidence type="ECO:0000256" key="2">
    <source>
        <dbReference type="SAM" id="SignalP"/>
    </source>
</evidence>
<accession>A0A8T0P5S3</accession>
<feature type="signal peptide" evidence="2">
    <location>
        <begin position="1"/>
        <end position="18"/>
    </location>
</feature>
<name>A0A8T0P5S3_PANVG</name>
<evidence type="ECO:0000256" key="1">
    <source>
        <dbReference type="SAM" id="MobiDB-lite"/>
    </source>
</evidence>
<feature type="region of interest" description="Disordered" evidence="1">
    <location>
        <begin position="99"/>
        <end position="217"/>
    </location>
</feature>
<proteinExistence type="predicted"/>
<feature type="compositionally biased region" description="Basic and acidic residues" evidence="1">
    <location>
        <begin position="119"/>
        <end position="130"/>
    </location>
</feature>
<protein>
    <submittedName>
        <fullName evidence="3">Uncharacterized protein</fullName>
    </submittedName>
</protein>
<comment type="caution">
    <text evidence="3">The sequence shown here is derived from an EMBL/GenBank/DDBJ whole genome shotgun (WGS) entry which is preliminary data.</text>
</comment>
<reference evidence="3" key="1">
    <citation type="submission" date="2020-05" db="EMBL/GenBank/DDBJ databases">
        <title>WGS assembly of Panicum virgatum.</title>
        <authorList>
            <person name="Lovell J.T."/>
            <person name="Jenkins J."/>
            <person name="Shu S."/>
            <person name="Juenger T.E."/>
            <person name="Schmutz J."/>
        </authorList>
    </citation>
    <scope>NUCLEOTIDE SEQUENCE</scope>
    <source>
        <strain evidence="3">AP13</strain>
    </source>
</reference>
<organism evidence="3 4">
    <name type="scientific">Panicum virgatum</name>
    <name type="common">Blackwell switchgrass</name>
    <dbReference type="NCBI Taxonomy" id="38727"/>
    <lineage>
        <taxon>Eukaryota</taxon>
        <taxon>Viridiplantae</taxon>
        <taxon>Streptophyta</taxon>
        <taxon>Embryophyta</taxon>
        <taxon>Tracheophyta</taxon>
        <taxon>Spermatophyta</taxon>
        <taxon>Magnoliopsida</taxon>
        <taxon>Liliopsida</taxon>
        <taxon>Poales</taxon>
        <taxon>Poaceae</taxon>
        <taxon>PACMAD clade</taxon>
        <taxon>Panicoideae</taxon>
        <taxon>Panicodae</taxon>
        <taxon>Paniceae</taxon>
        <taxon>Panicinae</taxon>
        <taxon>Panicum</taxon>
        <taxon>Panicum sect. Hiantes</taxon>
    </lineage>
</organism>
<sequence>MARAGRPCLWTFPWPCSAAATVAVHVATSRTRHDPHPRLGLARHKGHAFWPCCHCQRVMALARRAVRCRRRCSVHTTPFLNLVPATLLCCLAAEVVKHEGARTPPRSPNAPPRSRRRTPPREDQEPRTEEVMTPEEDEPRRDRLPPASPTTPPPPPRSHPARTPAQATAAPDPCAAARDPSVPPTRGPRLPLAAAHRRIGPRSQRERENERERESEG</sequence>
<feature type="compositionally biased region" description="Low complexity" evidence="1">
    <location>
        <begin position="161"/>
        <end position="180"/>
    </location>
</feature>
<feature type="compositionally biased region" description="Basic and acidic residues" evidence="1">
    <location>
        <begin position="203"/>
        <end position="217"/>
    </location>
</feature>
<dbReference type="Proteomes" id="UP000823388">
    <property type="component" value="Chromosome 8N"/>
</dbReference>
<gene>
    <name evidence="3" type="ORF">PVAP13_8NG162202</name>
</gene>